<name>A0A165H339_9BASI</name>
<evidence type="ECO:0000313" key="2">
    <source>
        <dbReference type="EMBL" id="KZT58805.1"/>
    </source>
</evidence>
<protein>
    <submittedName>
        <fullName evidence="2">Uncharacterized protein</fullName>
    </submittedName>
</protein>
<gene>
    <name evidence="2" type="ORF">CALCODRAFT_228310</name>
</gene>
<sequence>MNSFTLSWFAPWAAGLRRVLRARSVSFAGAGAGTLHRSARHRGPLFHPHSHPYPSDAPSPHRTRLLFKPQASASAPSLHRTLSQEQARTMVLTNRSKYVQGLGTPPRPARRVARYGGVPMRRGGQKRWTPPTCEFLETTVRLRNSYSTCWASYRRGG</sequence>
<dbReference type="InParanoid" id="A0A165H339"/>
<organism evidence="2 3">
    <name type="scientific">Calocera cornea HHB12733</name>
    <dbReference type="NCBI Taxonomy" id="1353952"/>
    <lineage>
        <taxon>Eukaryota</taxon>
        <taxon>Fungi</taxon>
        <taxon>Dikarya</taxon>
        <taxon>Basidiomycota</taxon>
        <taxon>Agaricomycotina</taxon>
        <taxon>Dacrymycetes</taxon>
        <taxon>Dacrymycetales</taxon>
        <taxon>Dacrymycetaceae</taxon>
        <taxon>Calocera</taxon>
    </lineage>
</organism>
<feature type="region of interest" description="Disordered" evidence="1">
    <location>
        <begin position="40"/>
        <end position="62"/>
    </location>
</feature>
<reference evidence="2 3" key="1">
    <citation type="journal article" date="2016" name="Mol. Biol. Evol.">
        <title>Comparative Genomics of Early-Diverging Mushroom-Forming Fungi Provides Insights into the Origins of Lignocellulose Decay Capabilities.</title>
        <authorList>
            <person name="Nagy L.G."/>
            <person name="Riley R."/>
            <person name="Tritt A."/>
            <person name="Adam C."/>
            <person name="Daum C."/>
            <person name="Floudas D."/>
            <person name="Sun H."/>
            <person name="Yadav J.S."/>
            <person name="Pangilinan J."/>
            <person name="Larsson K.H."/>
            <person name="Matsuura K."/>
            <person name="Barry K."/>
            <person name="Labutti K."/>
            <person name="Kuo R."/>
            <person name="Ohm R.A."/>
            <person name="Bhattacharya S.S."/>
            <person name="Shirouzu T."/>
            <person name="Yoshinaga Y."/>
            <person name="Martin F.M."/>
            <person name="Grigoriev I.V."/>
            <person name="Hibbett D.S."/>
        </authorList>
    </citation>
    <scope>NUCLEOTIDE SEQUENCE [LARGE SCALE GENOMIC DNA]</scope>
    <source>
        <strain evidence="2 3">HHB12733</strain>
    </source>
</reference>
<dbReference type="AlphaFoldDB" id="A0A165H339"/>
<accession>A0A165H339</accession>
<keyword evidence="3" id="KW-1185">Reference proteome</keyword>
<evidence type="ECO:0000256" key="1">
    <source>
        <dbReference type="SAM" id="MobiDB-lite"/>
    </source>
</evidence>
<dbReference type="EMBL" id="KV423947">
    <property type="protein sequence ID" value="KZT58805.1"/>
    <property type="molecule type" value="Genomic_DNA"/>
</dbReference>
<feature type="compositionally biased region" description="Basic residues" evidence="1">
    <location>
        <begin position="40"/>
        <end position="50"/>
    </location>
</feature>
<evidence type="ECO:0000313" key="3">
    <source>
        <dbReference type="Proteomes" id="UP000076842"/>
    </source>
</evidence>
<proteinExistence type="predicted"/>
<dbReference type="Proteomes" id="UP000076842">
    <property type="component" value="Unassembled WGS sequence"/>
</dbReference>